<evidence type="ECO:0000313" key="3">
    <source>
        <dbReference type="EMBL" id="KXS18145.1"/>
    </source>
</evidence>
<keyword evidence="4" id="KW-1185">Reference proteome</keyword>
<dbReference type="Pfam" id="PF13833">
    <property type="entry name" value="EF-hand_8"/>
    <property type="match status" value="1"/>
</dbReference>
<dbReference type="InterPro" id="IPR011992">
    <property type="entry name" value="EF-hand-dom_pair"/>
</dbReference>
<gene>
    <name evidence="3" type="ORF">M427DRAFT_29885</name>
</gene>
<feature type="domain" description="EF-hand" evidence="2">
    <location>
        <begin position="1017"/>
        <end position="1052"/>
    </location>
</feature>
<feature type="domain" description="EF-hand" evidence="2">
    <location>
        <begin position="701"/>
        <end position="736"/>
    </location>
</feature>
<evidence type="ECO:0000256" key="1">
    <source>
        <dbReference type="SAM" id="MobiDB-lite"/>
    </source>
</evidence>
<dbReference type="InterPro" id="IPR052603">
    <property type="entry name" value="EFCB6"/>
</dbReference>
<feature type="region of interest" description="Disordered" evidence="1">
    <location>
        <begin position="265"/>
        <end position="302"/>
    </location>
</feature>
<dbReference type="PROSITE" id="PS50222">
    <property type="entry name" value="EF_HAND_2"/>
    <property type="match status" value="4"/>
</dbReference>
<organism evidence="3 4">
    <name type="scientific">Gonapodya prolifera (strain JEL478)</name>
    <name type="common">Monoblepharis prolifera</name>
    <dbReference type="NCBI Taxonomy" id="1344416"/>
    <lineage>
        <taxon>Eukaryota</taxon>
        <taxon>Fungi</taxon>
        <taxon>Fungi incertae sedis</taxon>
        <taxon>Chytridiomycota</taxon>
        <taxon>Chytridiomycota incertae sedis</taxon>
        <taxon>Monoblepharidomycetes</taxon>
        <taxon>Monoblepharidales</taxon>
        <taxon>Gonapodyaceae</taxon>
        <taxon>Gonapodya</taxon>
    </lineage>
</organism>
<dbReference type="Proteomes" id="UP000070544">
    <property type="component" value="Unassembled WGS sequence"/>
</dbReference>
<dbReference type="SMART" id="SM00054">
    <property type="entry name" value="EFh"/>
    <property type="match status" value="6"/>
</dbReference>
<dbReference type="PANTHER" id="PTHR20875">
    <property type="entry name" value="EF-HAND CALCIUM-BINDING DOMAIN-CONTAINING PROTEIN 6-RELATED"/>
    <property type="match status" value="1"/>
</dbReference>
<dbReference type="OrthoDB" id="272072at2759"/>
<feature type="compositionally biased region" description="Polar residues" evidence="1">
    <location>
        <begin position="952"/>
        <end position="979"/>
    </location>
</feature>
<dbReference type="EMBL" id="KQ965743">
    <property type="protein sequence ID" value="KXS18145.1"/>
    <property type="molecule type" value="Genomic_DNA"/>
</dbReference>
<feature type="compositionally biased region" description="Polar residues" evidence="1">
    <location>
        <begin position="282"/>
        <end position="298"/>
    </location>
</feature>
<feature type="region of interest" description="Disordered" evidence="1">
    <location>
        <begin position="943"/>
        <end position="982"/>
    </location>
</feature>
<reference evidence="3 4" key="1">
    <citation type="journal article" date="2015" name="Genome Biol. Evol.">
        <title>Phylogenomic analyses indicate that early fungi evolved digesting cell walls of algal ancestors of land plants.</title>
        <authorList>
            <person name="Chang Y."/>
            <person name="Wang S."/>
            <person name="Sekimoto S."/>
            <person name="Aerts A.L."/>
            <person name="Choi C."/>
            <person name="Clum A."/>
            <person name="LaButti K.M."/>
            <person name="Lindquist E.A."/>
            <person name="Yee Ngan C."/>
            <person name="Ohm R.A."/>
            <person name="Salamov A.A."/>
            <person name="Grigoriev I.V."/>
            <person name="Spatafora J.W."/>
            <person name="Berbee M.L."/>
        </authorList>
    </citation>
    <scope>NUCLEOTIDE SEQUENCE [LARGE SCALE GENOMIC DNA]</scope>
    <source>
        <strain evidence="3 4">JEL478</strain>
    </source>
</reference>
<feature type="compositionally biased region" description="Polar residues" evidence="1">
    <location>
        <begin position="416"/>
        <end position="427"/>
    </location>
</feature>
<accession>A0A139ANS8</accession>
<feature type="domain" description="EF-hand" evidence="2">
    <location>
        <begin position="175"/>
        <end position="210"/>
    </location>
</feature>
<feature type="region of interest" description="Disordered" evidence="1">
    <location>
        <begin position="662"/>
        <end position="685"/>
    </location>
</feature>
<dbReference type="PANTHER" id="PTHR20875:SF0">
    <property type="entry name" value="GH12158P"/>
    <property type="match status" value="1"/>
</dbReference>
<dbReference type="InterPro" id="IPR002048">
    <property type="entry name" value="EF_hand_dom"/>
</dbReference>
<dbReference type="Gene3D" id="1.10.238.10">
    <property type="entry name" value="EF-hand"/>
    <property type="match status" value="5"/>
</dbReference>
<feature type="region of interest" description="Disordered" evidence="1">
    <location>
        <begin position="400"/>
        <end position="438"/>
    </location>
</feature>
<dbReference type="SUPFAM" id="SSF47473">
    <property type="entry name" value="EF-hand"/>
    <property type="match status" value="4"/>
</dbReference>
<sequence>MAAAIALPSSVASLPPLPAGPASAVVAPSSLSAPSTPELELILNKIRSVVYASRLRVAELFKDFDRLRSGFVTRSQFVRCVLMCVQKAHSHSAVSDRECALLAKTFDVRADGTANWTLFVDAIDHVFGPKNLESRPTASVTQASDILTPTRPQLPPDSELLLSLVLDKLSTFVKGHGTDVKSWFQDFDKHNSGYVTKNQFNRGLHFVLSTPTFQFKEGDVGWRKGIGEEFLVDLLAVCYGDPVTKTVNYFKLNVDVNRLSEFPAVWDNNGDEKSVEQHGDQSKASISQPHHQNTTNNHPAFPIIPTTLTIPSILLTPDRQKKLAERAAAQVSNRPTLHPLGTGQTPSSTQTSAATGDAPHHDTHFVPVGTEELYTEEYIENLEGAVDEEAGDLERLDGVGATEERVSNLDADPAGMSSSPRGESPTGSKVHHWHMDQEKDKQVAEIEERLRKIVFKDRLRLIDFFRYYDRHNHGHVTQHQFRSGLKLALQQYGAGIGIGSGNVFHGDEKEVAKLVEAYRVGDAGGNVRVDYRRFCKSIDEIFTYSQLEKNPLVDVHLPPREYLIKQTNELSPADSARFRDLIGRIRREIRRRRLSLLPFFKDFDKSIGNIGRITRSHFARLLSTLKLEVGETDLHLLFKKFEDSARGKINYMEFIRMVDDGEAGQSSSTSSRDGADATTGDDNETRSFPALLATLRTHALERRLRVDEFFRDFDRLRLGVIPRNEFIRALSTLLAGEYTWSDQELSAVADHYKCEDSRIDWRAFKDDVEVVFGPSHLETNPSFRPLPPIVREPSGSPNLLPSNDMTLLHITLARINQTFQNRHIQSPKPSFRDFDTLCSGTVTRGQFRQVLGWCAVNVTEEEFAVLCRRYGKFHGHLNPVGKDGVRFLHNKPERVAYETFLKELAANDGSDGGDAHLVCDSEVIKPERHDGLAISKGFDLNRKGKSARVASKRNQQYSAQSRKVSKSVTFEDQTSTSPSAPLVRLNPNHAHPGHGHAHHPGVDVNKLVTRLKAQVKTQRIRVIEFMRDFDQLRHGTITKDQFRRSMRMLKLDLNEGELTALINLYLDKSKDRVNYIRFSDDFESVFTTKGMEKNPLLEPAQFDLYYHDTPDDDEGRHVLTEEEEQHVHAIIARFGKKHLTQAS</sequence>
<feature type="region of interest" description="Disordered" evidence="1">
    <location>
        <begin position="324"/>
        <end position="365"/>
    </location>
</feature>
<dbReference type="GO" id="GO:0005509">
    <property type="term" value="F:calcium ion binding"/>
    <property type="evidence" value="ECO:0007669"/>
    <property type="project" value="InterPro"/>
</dbReference>
<protein>
    <recommendedName>
        <fullName evidence="2">EF-hand domain-containing protein</fullName>
    </recommendedName>
</protein>
<feature type="compositionally biased region" description="Basic and acidic residues" evidence="1">
    <location>
        <begin position="270"/>
        <end position="281"/>
    </location>
</feature>
<proteinExistence type="predicted"/>
<name>A0A139ANS8_GONPJ</name>
<feature type="domain" description="EF-hand" evidence="2">
    <location>
        <begin position="52"/>
        <end position="87"/>
    </location>
</feature>
<evidence type="ECO:0000313" key="4">
    <source>
        <dbReference type="Proteomes" id="UP000070544"/>
    </source>
</evidence>
<feature type="compositionally biased region" description="Low complexity" evidence="1">
    <location>
        <begin position="341"/>
        <end position="356"/>
    </location>
</feature>
<evidence type="ECO:0000259" key="2">
    <source>
        <dbReference type="PROSITE" id="PS50222"/>
    </source>
</evidence>
<dbReference type="OMA" id="CVRYRDF"/>
<dbReference type="STRING" id="1344416.A0A139ANS8"/>
<dbReference type="AlphaFoldDB" id="A0A139ANS8"/>